<evidence type="ECO:0000313" key="3">
    <source>
        <dbReference type="EMBL" id="SDJ53201.1"/>
    </source>
</evidence>
<dbReference type="GO" id="GO:0016829">
    <property type="term" value="F:lyase activity"/>
    <property type="evidence" value="ECO:0007669"/>
    <property type="project" value="InterPro"/>
</dbReference>
<dbReference type="Proteomes" id="UP000182130">
    <property type="component" value="Unassembled WGS sequence"/>
</dbReference>
<dbReference type="Gene3D" id="1.50.10.100">
    <property type="entry name" value="Chondroitin AC/alginate lyase"/>
    <property type="match status" value="1"/>
</dbReference>
<dbReference type="InterPro" id="IPR012480">
    <property type="entry name" value="Hepar_II_III_C"/>
</dbReference>
<reference evidence="4" key="1">
    <citation type="submission" date="2016-10" db="EMBL/GenBank/DDBJ databases">
        <authorList>
            <person name="Varghese N."/>
            <person name="Submissions S."/>
        </authorList>
    </citation>
    <scope>NUCLEOTIDE SEQUENCE [LARGE SCALE GENOMIC DNA]</scope>
    <source>
        <strain evidence="4">CGMCC 1.10783</strain>
    </source>
</reference>
<dbReference type="SUPFAM" id="SSF48230">
    <property type="entry name" value="Chondroitin AC/alginate lyase"/>
    <property type="match status" value="1"/>
</dbReference>
<feature type="domain" description="Heparinase II/III-like C-terminal" evidence="2">
    <location>
        <begin position="452"/>
        <end position="628"/>
    </location>
</feature>
<dbReference type="GO" id="GO:0030313">
    <property type="term" value="C:cell envelope"/>
    <property type="evidence" value="ECO:0007669"/>
    <property type="project" value="UniProtKB-SubCell"/>
</dbReference>
<name>A0A1G8UHG0_9MICC</name>
<protein>
    <submittedName>
        <fullName evidence="3">Heparinase II/III-like protein</fullName>
    </submittedName>
</protein>
<comment type="subcellular location">
    <subcellularLocation>
        <location evidence="1">Cell envelope</location>
    </subcellularLocation>
</comment>
<gene>
    <name evidence="3" type="ORF">SAMN05216555_1121</name>
</gene>
<organism evidence="3 4">
    <name type="scientific">Arthrobacter cupressi</name>
    <dbReference type="NCBI Taxonomy" id="1045773"/>
    <lineage>
        <taxon>Bacteria</taxon>
        <taxon>Bacillati</taxon>
        <taxon>Actinomycetota</taxon>
        <taxon>Actinomycetes</taxon>
        <taxon>Micrococcales</taxon>
        <taxon>Micrococcaceae</taxon>
        <taxon>Arthrobacter</taxon>
    </lineage>
</organism>
<dbReference type="PANTHER" id="PTHR38045">
    <property type="entry name" value="CHROMOSOME 1, WHOLE GENOME SHOTGUN SEQUENCE"/>
    <property type="match status" value="1"/>
</dbReference>
<dbReference type="STRING" id="1045773.SAMN05216555_1121"/>
<dbReference type="Gene3D" id="2.70.98.70">
    <property type="match status" value="1"/>
</dbReference>
<dbReference type="PANTHER" id="PTHR38045:SF1">
    <property type="entry name" value="HEPARINASE II_III-LIKE PROTEIN"/>
    <property type="match status" value="1"/>
</dbReference>
<evidence type="ECO:0000256" key="1">
    <source>
        <dbReference type="ARBA" id="ARBA00004196"/>
    </source>
</evidence>
<keyword evidence="4" id="KW-1185">Reference proteome</keyword>
<dbReference type="Pfam" id="PF07940">
    <property type="entry name" value="Hepar_II_III_C"/>
    <property type="match status" value="1"/>
</dbReference>
<evidence type="ECO:0000259" key="2">
    <source>
        <dbReference type="Pfam" id="PF07940"/>
    </source>
</evidence>
<evidence type="ECO:0000313" key="4">
    <source>
        <dbReference type="Proteomes" id="UP000182130"/>
    </source>
</evidence>
<accession>A0A1G8UHG0</accession>
<dbReference type="InterPro" id="IPR008929">
    <property type="entry name" value="Chondroitin_lyas"/>
</dbReference>
<proteinExistence type="predicted"/>
<sequence length="669" mass="69957">MRAAAAAISAATTQAEVDAAAKLVATESVRSSTAKQAATKLVRLQEIRLEHASIVTKALQDKLDGQISSQAYAYLEERATALSTLLSAGVNTQLQTVGKAVTSPPLTVEAPLAALKSGTGSITPAAGWVGFPGGCALPAAQDTFRPQPLSQGPSIITTSKLVQDTKVRMLADPLLAKEHAYLLRSAIAEGAIVRDPATPWIWFPTRVMRLGYGWLAGQDILAREKLAADTRDILLAGPGLTLDVRSATVLTAAATSADWIGGLPVVNDSVLVKWIGPLSCMLSDHDNWVDGPTNLSAIHDSAALLAAVAFLKDRPTQSAALSKAALIAVQPALKMITTDGGSFEGPGYWNYQSTALSSLYSTAANVYGTTPVPLPSLANVSKYAIDAATPSGQAVDFADSSPQRMSPLMPAWDSYARKDSTVAGWVIGEYQKARDVRLLWWWTSPSAPRQPVSSRFSTTGLAVLQAPGKTAALKGGVNGSLHSHLDLGTFSYHSKGVDWIVDPGAGSYSLPGYFSSTQRWTYWKTSTASHSTISDSGKNQPLTATAALAVPSPTGAVVDLRAALPGTTKALRSATLTTAGVNLTDSIQAPQPRDLRWQIVTDAAVTITGSQATLTKSAQTLTITFNGAPATAQLTATPAPETSSTGANLTLLTLSLPKVTTTTLTATFK</sequence>
<dbReference type="AlphaFoldDB" id="A0A1G8UHG0"/>
<dbReference type="EMBL" id="FNEI01000012">
    <property type="protein sequence ID" value="SDJ53201.1"/>
    <property type="molecule type" value="Genomic_DNA"/>
</dbReference>